<evidence type="ECO:0000256" key="1">
    <source>
        <dbReference type="SAM" id="Phobius"/>
    </source>
</evidence>
<name>A0ABX3NU88_9BACT</name>
<keyword evidence="1" id="KW-0812">Transmembrane</keyword>
<feature type="transmembrane region" description="Helical" evidence="1">
    <location>
        <begin position="28"/>
        <end position="44"/>
    </location>
</feature>
<keyword evidence="1" id="KW-1133">Transmembrane helix</keyword>
<dbReference type="Pfam" id="PF20619">
    <property type="entry name" value="DUF6804"/>
    <property type="match status" value="1"/>
</dbReference>
<keyword evidence="3" id="KW-1185">Reference proteome</keyword>
<evidence type="ECO:0000313" key="3">
    <source>
        <dbReference type="Proteomes" id="UP000192277"/>
    </source>
</evidence>
<reference evidence="2 3" key="1">
    <citation type="submission" date="2016-04" db="EMBL/GenBank/DDBJ databases">
        <authorList>
            <person name="Chen L."/>
            <person name="Zhuang W."/>
            <person name="Wang G."/>
        </authorList>
    </citation>
    <scope>NUCLEOTIDE SEQUENCE [LARGE SCALE GENOMIC DNA]</scope>
    <source>
        <strain evidence="3">GR20</strain>
    </source>
</reference>
<organism evidence="2 3">
    <name type="scientific">Niastella koreensis</name>
    <dbReference type="NCBI Taxonomy" id="354356"/>
    <lineage>
        <taxon>Bacteria</taxon>
        <taxon>Pseudomonadati</taxon>
        <taxon>Bacteroidota</taxon>
        <taxon>Chitinophagia</taxon>
        <taxon>Chitinophagales</taxon>
        <taxon>Chitinophagaceae</taxon>
        <taxon>Niastella</taxon>
    </lineage>
</organism>
<feature type="transmembrane region" description="Helical" evidence="1">
    <location>
        <begin position="51"/>
        <end position="68"/>
    </location>
</feature>
<dbReference type="InterPro" id="IPR046548">
    <property type="entry name" value="DUF6804"/>
</dbReference>
<keyword evidence="1" id="KW-0472">Membrane</keyword>
<feature type="transmembrane region" description="Helical" evidence="1">
    <location>
        <begin position="7"/>
        <end position="22"/>
    </location>
</feature>
<dbReference type="Proteomes" id="UP000192277">
    <property type="component" value="Unassembled WGS sequence"/>
</dbReference>
<proteinExistence type="predicted"/>
<sequence>MKIVVKGLLLVLFIGCLFHMPYGFYQFFRIAAFVLFGWLAYNAFERDKKVSIDCIIYILCALLFNPFIKIHFSRGYWQKIDLAFIIALGVWIIIETIISMKKVAKRA</sequence>
<evidence type="ECO:0000313" key="2">
    <source>
        <dbReference type="EMBL" id="OQP42642.1"/>
    </source>
</evidence>
<protein>
    <recommendedName>
        <fullName evidence="4">Transmembrane protein</fullName>
    </recommendedName>
</protein>
<feature type="transmembrane region" description="Helical" evidence="1">
    <location>
        <begin position="80"/>
        <end position="98"/>
    </location>
</feature>
<accession>A0ABX3NU88</accession>
<dbReference type="RefSeq" id="WP_014220950.1">
    <property type="nucleotide sequence ID" value="NZ_LWBO01000044.1"/>
</dbReference>
<dbReference type="EMBL" id="LWBO01000044">
    <property type="protein sequence ID" value="OQP42642.1"/>
    <property type="molecule type" value="Genomic_DNA"/>
</dbReference>
<comment type="caution">
    <text evidence="2">The sequence shown here is derived from an EMBL/GenBank/DDBJ whole genome shotgun (WGS) entry which is preliminary data.</text>
</comment>
<evidence type="ECO:0008006" key="4">
    <source>
        <dbReference type="Google" id="ProtNLM"/>
    </source>
</evidence>
<gene>
    <name evidence="2" type="ORF">A4D02_13845</name>
</gene>